<dbReference type="InterPro" id="IPR010730">
    <property type="entry name" value="HET"/>
</dbReference>
<dbReference type="PANTHER" id="PTHR33112:SF16">
    <property type="entry name" value="HETEROKARYON INCOMPATIBILITY DOMAIN-CONTAINING PROTEIN"/>
    <property type="match status" value="1"/>
</dbReference>
<name>A0ABR1THS4_9PEZI</name>
<evidence type="ECO:0000313" key="4">
    <source>
        <dbReference type="Proteomes" id="UP001444661"/>
    </source>
</evidence>
<evidence type="ECO:0000259" key="2">
    <source>
        <dbReference type="Pfam" id="PF06985"/>
    </source>
</evidence>
<comment type="caution">
    <text evidence="3">The sequence shown here is derived from an EMBL/GenBank/DDBJ whole genome shotgun (WGS) entry which is preliminary data.</text>
</comment>
<evidence type="ECO:0000313" key="3">
    <source>
        <dbReference type="EMBL" id="KAK8045500.1"/>
    </source>
</evidence>
<dbReference type="EMBL" id="JAQQWK010000003">
    <property type="protein sequence ID" value="KAK8045500.1"/>
    <property type="molecule type" value="Genomic_DNA"/>
</dbReference>
<accession>A0ABR1THS4</accession>
<dbReference type="PANTHER" id="PTHR33112">
    <property type="entry name" value="DOMAIN PROTEIN, PUTATIVE-RELATED"/>
    <property type="match status" value="1"/>
</dbReference>
<feature type="domain" description="Heterokaryon incompatibility" evidence="2">
    <location>
        <begin position="222"/>
        <end position="377"/>
    </location>
</feature>
<evidence type="ECO:0000256" key="1">
    <source>
        <dbReference type="SAM" id="MobiDB-lite"/>
    </source>
</evidence>
<feature type="compositionally biased region" description="Acidic residues" evidence="1">
    <location>
        <begin position="1"/>
        <end position="14"/>
    </location>
</feature>
<dbReference type="Pfam" id="PF06985">
    <property type="entry name" value="HET"/>
    <property type="match status" value="1"/>
</dbReference>
<keyword evidence="4" id="KW-1185">Reference proteome</keyword>
<sequence>MSSVGDPEDSESWQEESCISFEEEAMHPQDPQDLQKSWYPREWPLSPDFTARSVSPHEAWRAEVSWKTYVKNEPEEDDSSWYGSHGLNHDTPGSERRRKRVGAGSGTKPSASPLAPVVPEESDEKVITDRPTIAWFPAEDICEACPRGWLADCIANRCKAESSRTWLNRWGYDYDPVNDDHRRPAQMDPKLPKRLLDLESGACGPGEVALIETQSFRNDYVYSTLSYCWGEEAQRATWLTTKANLHARSRGFARSSLPQTLQDALVISEALEIRYMWIDALCIVQDDTEDWEFEGSRMAGIYIGSLVTILAASSSSSRDGIFRSLSPERCTLPSPDGIWNDARCDRRCIHNTGFPTWGPLIHVKAGPLSRRAWAFQERALSPRKLYYTACQLIWECEHCRKPEDGIDRGLT</sequence>
<reference evidence="3 4" key="1">
    <citation type="submission" date="2023-01" db="EMBL/GenBank/DDBJ databases">
        <title>Analysis of 21 Apiospora genomes using comparative genomics revels a genus with tremendous synthesis potential of carbohydrate active enzymes and secondary metabolites.</title>
        <authorList>
            <person name="Sorensen T."/>
        </authorList>
    </citation>
    <scope>NUCLEOTIDE SEQUENCE [LARGE SCALE GENOMIC DNA]</scope>
    <source>
        <strain evidence="3 4">CBS 33761</strain>
    </source>
</reference>
<protein>
    <submittedName>
        <fullName evidence="3">Het domain containing protein</fullName>
    </submittedName>
</protein>
<proteinExistence type="predicted"/>
<organism evidence="3 4">
    <name type="scientific">Apiospora rasikravindrae</name>
    <dbReference type="NCBI Taxonomy" id="990691"/>
    <lineage>
        <taxon>Eukaryota</taxon>
        <taxon>Fungi</taxon>
        <taxon>Dikarya</taxon>
        <taxon>Ascomycota</taxon>
        <taxon>Pezizomycotina</taxon>
        <taxon>Sordariomycetes</taxon>
        <taxon>Xylariomycetidae</taxon>
        <taxon>Amphisphaeriales</taxon>
        <taxon>Apiosporaceae</taxon>
        <taxon>Apiospora</taxon>
    </lineage>
</organism>
<dbReference type="Proteomes" id="UP001444661">
    <property type="component" value="Unassembled WGS sequence"/>
</dbReference>
<feature type="region of interest" description="Disordered" evidence="1">
    <location>
        <begin position="1"/>
        <end position="41"/>
    </location>
</feature>
<gene>
    <name evidence="3" type="ORF">PG993_005524</name>
</gene>
<feature type="region of interest" description="Disordered" evidence="1">
    <location>
        <begin position="65"/>
        <end position="123"/>
    </location>
</feature>